<keyword evidence="1" id="KW-0732">Signal</keyword>
<comment type="caution">
    <text evidence="2">The sequence shown here is derived from an EMBL/GenBank/DDBJ whole genome shotgun (WGS) entry which is preliminary data.</text>
</comment>
<sequence>MRGGGGGWLASLLAGTNCWSWGVSGVPTQTTRHVEAHILRLREAQRGGDRRVGPGVWQGGWLVSGWFWMAVWEGVR</sequence>
<evidence type="ECO:0000256" key="1">
    <source>
        <dbReference type="SAM" id="SignalP"/>
    </source>
</evidence>
<dbReference type="Proteomes" id="UP000324222">
    <property type="component" value="Unassembled WGS sequence"/>
</dbReference>
<feature type="chain" id="PRO_5022918841" description="Secreted protein" evidence="1">
    <location>
        <begin position="26"/>
        <end position="76"/>
    </location>
</feature>
<name>A0A5B7DH22_PORTR</name>
<reference evidence="2 3" key="1">
    <citation type="submission" date="2019-05" db="EMBL/GenBank/DDBJ databases">
        <title>Another draft genome of Portunus trituberculatus and its Hox gene families provides insights of decapod evolution.</title>
        <authorList>
            <person name="Jeong J.-H."/>
            <person name="Song I."/>
            <person name="Kim S."/>
            <person name="Choi T."/>
            <person name="Kim D."/>
            <person name="Ryu S."/>
            <person name="Kim W."/>
        </authorList>
    </citation>
    <scope>NUCLEOTIDE SEQUENCE [LARGE SCALE GENOMIC DNA]</scope>
    <source>
        <tissue evidence="2">Muscle</tissue>
    </source>
</reference>
<accession>A0A5B7DH22</accession>
<protein>
    <recommendedName>
        <fullName evidence="4">Secreted protein</fullName>
    </recommendedName>
</protein>
<gene>
    <name evidence="2" type="ORF">E2C01_013337</name>
</gene>
<feature type="signal peptide" evidence="1">
    <location>
        <begin position="1"/>
        <end position="25"/>
    </location>
</feature>
<evidence type="ECO:0000313" key="2">
    <source>
        <dbReference type="EMBL" id="MPC20395.1"/>
    </source>
</evidence>
<organism evidence="2 3">
    <name type="scientific">Portunus trituberculatus</name>
    <name type="common">Swimming crab</name>
    <name type="synonym">Neptunus trituberculatus</name>
    <dbReference type="NCBI Taxonomy" id="210409"/>
    <lineage>
        <taxon>Eukaryota</taxon>
        <taxon>Metazoa</taxon>
        <taxon>Ecdysozoa</taxon>
        <taxon>Arthropoda</taxon>
        <taxon>Crustacea</taxon>
        <taxon>Multicrustacea</taxon>
        <taxon>Malacostraca</taxon>
        <taxon>Eumalacostraca</taxon>
        <taxon>Eucarida</taxon>
        <taxon>Decapoda</taxon>
        <taxon>Pleocyemata</taxon>
        <taxon>Brachyura</taxon>
        <taxon>Eubrachyura</taxon>
        <taxon>Portunoidea</taxon>
        <taxon>Portunidae</taxon>
        <taxon>Portuninae</taxon>
        <taxon>Portunus</taxon>
    </lineage>
</organism>
<keyword evidence="3" id="KW-1185">Reference proteome</keyword>
<proteinExistence type="predicted"/>
<dbReference type="EMBL" id="VSRR010000867">
    <property type="protein sequence ID" value="MPC20395.1"/>
    <property type="molecule type" value="Genomic_DNA"/>
</dbReference>
<dbReference type="AlphaFoldDB" id="A0A5B7DH22"/>
<evidence type="ECO:0008006" key="4">
    <source>
        <dbReference type="Google" id="ProtNLM"/>
    </source>
</evidence>
<evidence type="ECO:0000313" key="3">
    <source>
        <dbReference type="Proteomes" id="UP000324222"/>
    </source>
</evidence>